<dbReference type="PROSITE" id="PS50887">
    <property type="entry name" value="GGDEF"/>
    <property type="match status" value="1"/>
</dbReference>
<dbReference type="InterPro" id="IPR035919">
    <property type="entry name" value="EAL_sf"/>
</dbReference>
<keyword evidence="1" id="KW-0812">Transmembrane</keyword>
<dbReference type="AlphaFoldDB" id="A0A841IZE6"/>
<dbReference type="SUPFAM" id="SSF141868">
    <property type="entry name" value="EAL domain-like"/>
    <property type="match status" value="1"/>
</dbReference>
<feature type="transmembrane region" description="Helical" evidence="1">
    <location>
        <begin position="39"/>
        <end position="57"/>
    </location>
</feature>
<dbReference type="RefSeq" id="WP_184080169.1">
    <property type="nucleotide sequence ID" value="NZ_JACIJP010000002.1"/>
</dbReference>
<dbReference type="CDD" id="cd01948">
    <property type="entry name" value="EAL"/>
    <property type="match status" value="1"/>
</dbReference>
<dbReference type="PANTHER" id="PTHR44757">
    <property type="entry name" value="DIGUANYLATE CYCLASE DGCP"/>
    <property type="match status" value="1"/>
</dbReference>
<dbReference type="Pfam" id="PF00990">
    <property type="entry name" value="GGDEF"/>
    <property type="match status" value="1"/>
</dbReference>
<keyword evidence="5" id="KW-1185">Reference proteome</keyword>
<dbReference type="InterPro" id="IPR000160">
    <property type="entry name" value="GGDEF_dom"/>
</dbReference>
<dbReference type="CDD" id="cd01949">
    <property type="entry name" value="GGDEF"/>
    <property type="match status" value="1"/>
</dbReference>
<evidence type="ECO:0000259" key="3">
    <source>
        <dbReference type="PROSITE" id="PS50887"/>
    </source>
</evidence>
<feature type="domain" description="EAL" evidence="2">
    <location>
        <begin position="298"/>
        <end position="551"/>
    </location>
</feature>
<dbReference type="PANTHER" id="PTHR44757:SF2">
    <property type="entry name" value="BIOFILM ARCHITECTURE MAINTENANCE PROTEIN MBAA"/>
    <property type="match status" value="1"/>
</dbReference>
<dbReference type="Pfam" id="PF00563">
    <property type="entry name" value="EAL"/>
    <property type="match status" value="1"/>
</dbReference>
<name>A0A841IZE6_9SPHN</name>
<feature type="domain" description="GGDEF" evidence="3">
    <location>
        <begin position="149"/>
        <end position="289"/>
    </location>
</feature>
<gene>
    <name evidence="4" type="ORF">FHS92_002068</name>
</gene>
<evidence type="ECO:0000256" key="1">
    <source>
        <dbReference type="SAM" id="Phobius"/>
    </source>
</evidence>
<dbReference type="SMART" id="SM00267">
    <property type="entry name" value="GGDEF"/>
    <property type="match status" value="1"/>
</dbReference>
<dbReference type="Gene3D" id="3.20.20.450">
    <property type="entry name" value="EAL domain"/>
    <property type="match status" value="1"/>
</dbReference>
<protein>
    <submittedName>
        <fullName evidence="4">Diguanylate cyclase (GGDEF)-like protein</fullName>
    </submittedName>
</protein>
<dbReference type="InterPro" id="IPR052155">
    <property type="entry name" value="Biofilm_reg_signaling"/>
</dbReference>
<dbReference type="EMBL" id="JACIJP010000002">
    <property type="protein sequence ID" value="MBB6124339.1"/>
    <property type="molecule type" value="Genomic_DNA"/>
</dbReference>
<keyword evidence="1" id="KW-0472">Membrane</keyword>
<feature type="transmembrane region" description="Helical" evidence="1">
    <location>
        <begin position="6"/>
        <end position="27"/>
    </location>
</feature>
<dbReference type="NCBIfam" id="TIGR00254">
    <property type="entry name" value="GGDEF"/>
    <property type="match status" value="1"/>
</dbReference>
<evidence type="ECO:0000313" key="5">
    <source>
        <dbReference type="Proteomes" id="UP000552700"/>
    </source>
</evidence>
<dbReference type="InterPro" id="IPR043128">
    <property type="entry name" value="Rev_trsase/Diguanyl_cyclase"/>
</dbReference>
<dbReference type="PROSITE" id="PS50883">
    <property type="entry name" value="EAL"/>
    <property type="match status" value="1"/>
</dbReference>
<sequence length="560" mass="61269">MQGGSLHSRAVGFAASAGCVAFILALFATRAGQDDIDQIHLALIFAILCGIFSWASAQQSIATVARTVDHATERLLQAAHGDLNSPISAHIRAQLPDLGVAMESLFSQVRTNMDNVQLLAMYDPVTGLANRASFCRQVERMMVDAEANGPCAMFFIDLDGFKDVNDTLGHAAGDQILARVAGRLREVVLVQAAAGLSDAVLGRLAGDEFTLFFSNMPPETSAMRVARAIQFALGEPFEIAGVQIDVGASIGVAYYPEHGSTLATLLRAADQAMYEAKARGRRRVELYSDDLEQRIAGKSELERDLRRAIKRDEFLLEFQPQVDYVAGRIVGAEALVRWAHPERALMMPEGFVALAEETGLIVELGEWIMNRVCETAARWAAAGIDHRLCLNLSAREITHPDFFQRFDAAMARHNTPANMLELEIGESLAMRMDIGLIEQLERLRARGMSVAIDDFGTGYSNLSRLKDLPVDRVKIDRSLVRDIVISPEARTICSSVVALIQGLGLQVVIEGVESEEQIEMLRVVGCNVFQGFHLSRPVGETRYVERFGPEGDNGVEAQKA</sequence>
<dbReference type="Gene3D" id="3.30.70.270">
    <property type="match status" value="1"/>
</dbReference>
<dbReference type="InterPro" id="IPR001633">
    <property type="entry name" value="EAL_dom"/>
</dbReference>
<comment type="caution">
    <text evidence="4">The sequence shown here is derived from an EMBL/GenBank/DDBJ whole genome shotgun (WGS) entry which is preliminary data.</text>
</comment>
<dbReference type="Proteomes" id="UP000552700">
    <property type="component" value="Unassembled WGS sequence"/>
</dbReference>
<dbReference type="SUPFAM" id="SSF55073">
    <property type="entry name" value="Nucleotide cyclase"/>
    <property type="match status" value="1"/>
</dbReference>
<evidence type="ECO:0000313" key="4">
    <source>
        <dbReference type="EMBL" id="MBB6124339.1"/>
    </source>
</evidence>
<proteinExistence type="predicted"/>
<accession>A0A841IZE6</accession>
<organism evidence="4 5">
    <name type="scientific">Sphingobium subterraneum</name>
    <dbReference type="NCBI Taxonomy" id="627688"/>
    <lineage>
        <taxon>Bacteria</taxon>
        <taxon>Pseudomonadati</taxon>
        <taxon>Pseudomonadota</taxon>
        <taxon>Alphaproteobacteria</taxon>
        <taxon>Sphingomonadales</taxon>
        <taxon>Sphingomonadaceae</taxon>
        <taxon>Sphingobium</taxon>
    </lineage>
</organism>
<reference evidence="4 5" key="1">
    <citation type="submission" date="2020-08" db="EMBL/GenBank/DDBJ databases">
        <title>Genomic Encyclopedia of Type Strains, Phase IV (KMG-IV): sequencing the most valuable type-strain genomes for metagenomic binning, comparative biology and taxonomic classification.</title>
        <authorList>
            <person name="Goeker M."/>
        </authorList>
    </citation>
    <scope>NUCLEOTIDE SEQUENCE [LARGE SCALE GENOMIC DNA]</scope>
    <source>
        <strain evidence="4 5">DSM 102255</strain>
    </source>
</reference>
<keyword evidence="1" id="KW-1133">Transmembrane helix</keyword>
<evidence type="ECO:0000259" key="2">
    <source>
        <dbReference type="PROSITE" id="PS50883"/>
    </source>
</evidence>
<dbReference type="SMART" id="SM00052">
    <property type="entry name" value="EAL"/>
    <property type="match status" value="1"/>
</dbReference>
<dbReference type="InterPro" id="IPR029787">
    <property type="entry name" value="Nucleotide_cyclase"/>
</dbReference>